<reference evidence="2" key="2">
    <citation type="journal article" date="2015" name="Fish Shellfish Immunol.">
        <title>Early steps in the European eel (Anguilla anguilla)-Vibrio vulnificus interaction in the gills: Role of the RtxA13 toxin.</title>
        <authorList>
            <person name="Callol A."/>
            <person name="Pajuelo D."/>
            <person name="Ebbesson L."/>
            <person name="Teles M."/>
            <person name="MacKenzie S."/>
            <person name="Amaro C."/>
        </authorList>
    </citation>
    <scope>NUCLEOTIDE SEQUENCE</scope>
</reference>
<organism evidence="2">
    <name type="scientific">Anguilla anguilla</name>
    <name type="common">European freshwater eel</name>
    <name type="synonym">Muraena anguilla</name>
    <dbReference type="NCBI Taxonomy" id="7936"/>
    <lineage>
        <taxon>Eukaryota</taxon>
        <taxon>Metazoa</taxon>
        <taxon>Chordata</taxon>
        <taxon>Craniata</taxon>
        <taxon>Vertebrata</taxon>
        <taxon>Euteleostomi</taxon>
        <taxon>Actinopterygii</taxon>
        <taxon>Neopterygii</taxon>
        <taxon>Teleostei</taxon>
        <taxon>Anguilliformes</taxon>
        <taxon>Anguillidae</taxon>
        <taxon>Anguilla</taxon>
    </lineage>
</organism>
<feature type="region of interest" description="Disordered" evidence="1">
    <location>
        <begin position="1"/>
        <end position="32"/>
    </location>
</feature>
<dbReference type="EMBL" id="GBXM01078463">
    <property type="protein sequence ID" value="JAH30114.1"/>
    <property type="molecule type" value="Transcribed_RNA"/>
</dbReference>
<protein>
    <submittedName>
        <fullName evidence="2">Uncharacterized protein</fullName>
    </submittedName>
</protein>
<evidence type="ECO:0000256" key="1">
    <source>
        <dbReference type="SAM" id="MobiDB-lite"/>
    </source>
</evidence>
<sequence length="32" mass="3515">MTLGPTLQMPENVCKPGKPMRIHPNSAQGHLM</sequence>
<accession>A0A0E9RLZ5</accession>
<proteinExistence type="predicted"/>
<name>A0A0E9RLZ5_ANGAN</name>
<dbReference type="AlphaFoldDB" id="A0A0E9RLZ5"/>
<reference evidence="2" key="1">
    <citation type="submission" date="2014-11" db="EMBL/GenBank/DDBJ databases">
        <authorList>
            <person name="Amaro Gonzalez C."/>
        </authorList>
    </citation>
    <scope>NUCLEOTIDE SEQUENCE</scope>
</reference>
<evidence type="ECO:0000313" key="2">
    <source>
        <dbReference type="EMBL" id="JAH30114.1"/>
    </source>
</evidence>